<protein>
    <submittedName>
        <fullName evidence="3">Uncharacterized protein</fullName>
    </submittedName>
</protein>
<evidence type="ECO:0000313" key="2">
    <source>
        <dbReference type="Proteomes" id="UP000887566"/>
    </source>
</evidence>
<evidence type="ECO:0000313" key="3">
    <source>
        <dbReference type="WBParaSite" id="PSAMB.scaffold524size48024.g6550.t1"/>
    </source>
</evidence>
<evidence type="ECO:0000256" key="1">
    <source>
        <dbReference type="SAM" id="MobiDB-lite"/>
    </source>
</evidence>
<name>A0A914WU11_9BILA</name>
<keyword evidence="2" id="KW-1185">Reference proteome</keyword>
<accession>A0A914WU11</accession>
<organism evidence="2 3">
    <name type="scientific">Plectus sambesii</name>
    <dbReference type="NCBI Taxonomy" id="2011161"/>
    <lineage>
        <taxon>Eukaryota</taxon>
        <taxon>Metazoa</taxon>
        <taxon>Ecdysozoa</taxon>
        <taxon>Nematoda</taxon>
        <taxon>Chromadorea</taxon>
        <taxon>Plectida</taxon>
        <taxon>Plectina</taxon>
        <taxon>Plectoidea</taxon>
        <taxon>Plectidae</taxon>
        <taxon>Plectus</taxon>
    </lineage>
</organism>
<feature type="region of interest" description="Disordered" evidence="1">
    <location>
        <begin position="32"/>
        <end position="51"/>
    </location>
</feature>
<dbReference type="Proteomes" id="UP000887566">
    <property type="component" value="Unplaced"/>
</dbReference>
<dbReference type="WBParaSite" id="PSAMB.scaffold524size48024.g6550.t1">
    <property type="protein sequence ID" value="PSAMB.scaffold524size48024.g6550.t1"/>
    <property type="gene ID" value="PSAMB.scaffold524size48024.g6550"/>
</dbReference>
<reference evidence="3" key="1">
    <citation type="submission" date="2022-11" db="UniProtKB">
        <authorList>
            <consortium name="WormBaseParasite"/>
        </authorList>
    </citation>
    <scope>IDENTIFICATION</scope>
</reference>
<feature type="region of interest" description="Disordered" evidence="1">
    <location>
        <begin position="66"/>
        <end position="91"/>
    </location>
</feature>
<dbReference type="AlphaFoldDB" id="A0A914WU11"/>
<sequence length="91" mass="9753">MRRLAPSSARVLAVGESAQLAALICAALHRAPGAPETQPSTGAARRSRSDRQRLARQYLLAQVDRAGVRRHPSLPTNTTTTSQPAIGRIMI</sequence>
<proteinExistence type="predicted"/>
<feature type="compositionally biased region" description="Polar residues" evidence="1">
    <location>
        <begin position="74"/>
        <end position="84"/>
    </location>
</feature>